<dbReference type="Proteomes" id="UP000076738">
    <property type="component" value="Unassembled WGS sequence"/>
</dbReference>
<dbReference type="EMBL" id="KV417363">
    <property type="protein sequence ID" value="KZO89827.1"/>
    <property type="molecule type" value="Genomic_DNA"/>
</dbReference>
<evidence type="ECO:0000313" key="2">
    <source>
        <dbReference type="EMBL" id="KZO89827.1"/>
    </source>
</evidence>
<evidence type="ECO:0000256" key="1">
    <source>
        <dbReference type="SAM" id="MobiDB-lite"/>
    </source>
</evidence>
<keyword evidence="3" id="KW-1185">Reference proteome</keyword>
<dbReference type="AlphaFoldDB" id="A0A167FTE9"/>
<proteinExistence type="predicted"/>
<reference evidence="2 3" key="1">
    <citation type="journal article" date="2016" name="Mol. Biol. Evol.">
        <title>Comparative Genomics of Early-Diverging Mushroom-Forming Fungi Provides Insights into the Origins of Lignocellulose Decay Capabilities.</title>
        <authorList>
            <person name="Nagy L.G."/>
            <person name="Riley R."/>
            <person name="Tritt A."/>
            <person name="Adam C."/>
            <person name="Daum C."/>
            <person name="Floudas D."/>
            <person name="Sun H."/>
            <person name="Yadav J.S."/>
            <person name="Pangilinan J."/>
            <person name="Larsson K.H."/>
            <person name="Matsuura K."/>
            <person name="Barry K."/>
            <person name="Labutti K."/>
            <person name="Kuo R."/>
            <person name="Ohm R.A."/>
            <person name="Bhattacharya S.S."/>
            <person name="Shirouzu T."/>
            <person name="Yoshinaga Y."/>
            <person name="Martin F.M."/>
            <person name="Grigoriev I.V."/>
            <person name="Hibbett D.S."/>
        </authorList>
    </citation>
    <scope>NUCLEOTIDE SEQUENCE [LARGE SCALE GENOMIC DNA]</scope>
    <source>
        <strain evidence="2 3">TUFC12733</strain>
    </source>
</reference>
<organism evidence="2 3">
    <name type="scientific">Calocera viscosa (strain TUFC12733)</name>
    <dbReference type="NCBI Taxonomy" id="1330018"/>
    <lineage>
        <taxon>Eukaryota</taxon>
        <taxon>Fungi</taxon>
        <taxon>Dikarya</taxon>
        <taxon>Basidiomycota</taxon>
        <taxon>Agaricomycotina</taxon>
        <taxon>Dacrymycetes</taxon>
        <taxon>Dacrymycetales</taxon>
        <taxon>Dacrymycetaceae</taxon>
        <taxon>Calocera</taxon>
    </lineage>
</organism>
<feature type="region of interest" description="Disordered" evidence="1">
    <location>
        <begin position="59"/>
        <end position="94"/>
    </location>
</feature>
<gene>
    <name evidence="2" type="ORF">CALVIDRAFT_569592</name>
</gene>
<evidence type="ECO:0000313" key="3">
    <source>
        <dbReference type="Proteomes" id="UP000076738"/>
    </source>
</evidence>
<sequence>MAILVTAHHDAASVASLHAALNWAHADTTIVFTSPGTPPAYANEMSLLPMRWRMSLWTTLPRTAPPPPQPRRPTTRPPVTTAPRRPLPYYPDSNPKGDLPGVVFILRFNNTQLYWDVVHGADAPFGMVQHIIESIVLHLRDTGTLRIQQLAALVGVPLDIVHSIYGNNKDAIIERVHKLYDTAIFLLMQQWEDCLEWIFLRGRVQCRNVRDVPILPMTAFEWAEWKSAHGDPDADPFIPLQHGALRLELLCMQNVIASFV</sequence>
<name>A0A167FTE9_CALVF</name>
<protein>
    <submittedName>
        <fullName evidence="2">Uncharacterized protein</fullName>
    </submittedName>
</protein>
<accession>A0A167FTE9</accession>